<feature type="region of interest" description="Disordered" evidence="7">
    <location>
        <begin position="92"/>
        <end position="114"/>
    </location>
</feature>
<evidence type="ECO:0000313" key="9">
    <source>
        <dbReference type="Proteomes" id="UP000275078"/>
    </source>
</evidence>
<proteinExistence type="inferred from homology"/>
<comment type="function">
    <text evidence="1">Catalyzes the last step of tRNA splicing, the transfer of the splice junction 2'-phosphate from ligated tRNA to NAD to produce ADP-ribose 1''-2'' cyclic phosphate.</text>
</comment>
<dbReference type="PANTHER" id="PTHR12684">
    <property type="entry name" value="PUTATIVE PHOSPHOTRANSFERASE"/>
    <property type="match status" value="1"/>
</dbReference>
<evidence type="ECO:0000313" key="8">
    <source>
        <dbReference type="EMBL" id="RPA72845.1"/>
    </source>
</evidence>
<dbReference type="InterPro" id="IPR042081">
    <property type="entry name" value="RNA_2'-PTrans_C"/>
</dbReference>
<comment type="similarity">
    <text evidence="2">Belongs to the KptA/TPT1 family.</text>
</comment>
<comment type="catalytic activity">
    <reaction evidence="6">
        <text>2'-phospho-[ligated tRNA] + NAD(+) = mature tRNA + ADP-alpha-D-ribose 1'',2''-cyclic phosphate + nicotinamide</text>
        <dbReference type="Rhea" id="RHEA:23324"/>
        <dbReference type="Rhea" id="RHEA-COMP:11106"/>
        <dbReference type="Rhea" id="RHEA-COMP:11107"/>
        <dbReference type="ChEBI" id="CHEBI:17154"/>
        <dbReference type="ChEBI" id="CHEBI:57540"/>
        <dbReference type="ChEBI" id="CHEBI:76596"/>
        <dbReference type="ChEBI" id="CHEBI:82883"/>
        <dbReference type="ChEBI" id="CHEBI:85027"/>
        <dbReference type="EC" id="2.7.1.160"/>
    </reaction>
</comment>
<dbReference type="STRING" id="1160509.A0A3N4HF98"/>
<feature type="compositionally biased region" description="Gly residues" evidence="7">
    <location>
        <begin position="302"/>
        <end position="312"/>
    </location>
</feature>
<evidence type="ECO:0000256" key="3">
    <source>
        <dbReference type="ARBA" id="ARBA00012007"/>
    </source>
</evidence>
<dbReference type="Gene3D" id="1.10.10.970">
    <property type="entry name" value="RNA 2'-phosphotransferase, Tpt1/KptA family, N-terminal domain"/>
    <property type="match status" value="1"/>
</dbReference>
<dbReference type="EC" id="2.7.1.160" evidence="3"/>
<evidence type="ECO:0000256" key="2">
    <source>
        <dbReference type="ARBA" id="ARBA00009836"/>
    </source>
</evidence>
<dbReference type="SUPFAM" id="SSF56399">
    <property type="entry name" value="ADP-ribosylation"/>
    <property type="match status" value="1"/>
</dbReference>
<dbReference type="InterPro" id="IPR002745">
    <property type="entry name" value="Ptrans_KptA/Tpt1"/>
</dbReference>
<keyword evidence="5" id="KW-0520">NAD</keyword>
<dbReference type="GO" id="GO:0000215">
    <property type="term" value="F:tRNA 2'-phosphotransferase activity"/>
    <property type="evidence" value="ECO:0007669"/>
    <property type="project" value="UniProtKB-EC"/>
</dbReference>
<dbReference type="EMBL" id="ML119843">
    <property type="protein sequence ID" value="RPA72845.1"/>
    <property type="molecule type" value="Genomic_DNA"/>
</dbReference>
<evidence type="ECO:0000256" key="6">
    <source>
        <dbReference type="ARBA" id="ARBA00047949"/>
    </source>
</evidence>
<evidence type="ECO:0000256" key="5">
    <source>
        <dbReference type="ARBA" id="ARBA00023027"/>
    </source>
</evidence>
<reference evidence="8 9" key="1">
    <citation type="journal article" date="2018" name="Nat. Ecol. Evol.">
        <title>Pezizomycetes genomes reveal the molecular basis of ectomycorrhizal truffle lifestyle.</title>
        <authorList>
            <person name="Murat C."/>
            <person name="Payen T."/>
            <person name="Noel B."/>
            <person name="Kuo A."/>
            <person name="Morin E."/>
            <person name="Chen J."/>
            <person name="Kohler A."/>
            <person name="Krizsan K."/>
            <person name="Balestrini R."/>
            <person name="Da Silva C."/>
            <person name="Montanini B."/>
            <person name="Hainaut M."/>
            <person name="Levati E."/>
            <person name="Barry K.W."/>
            <person name="Belfiori B."/>
            <person name="Cichocki N."/>
            <person name="Clum A."/>
            <person name="Dockter R.B."/>
            <person name="Fauchery L."/>
            <person name="Guy J."/>
            <person name="Iotti M."/>
            <person name="Le Tacon F."/>
            <person name="Lindquist E.A."/>
            <person name="Lipzen A."/>
            <person name="Malagnac F."/>
            <person name="Mello A."/>
            <person name="Molinier V."/>
            <person name="Miyauchi S."/>
            <person name="Poulain J."/>
            <person name="Riccioni C."/>
            <person name="Rubini A."/>
            <person name="Sitrit Y."/>
            <person name="Splivallo R."/>
            <person name="Traeger S."/>
            <person name="Wang M."/>
            <person name="Zifcakova L."/>
            <person name="Wipf D."/>
            <person name="Zambonelli A."/>
            <person name="Paolocci F."/>
            <person name="Nowrousian M."/>
            <person name="Ottonello S."/>
            <person name="Baldrian P."/>
            <person name="Spatafora J.W."/>
            <person name="Henrissat B."/>
            <person name="Nagy L.G."/>
            <person name="Aury J.M."/>
            <person name="Wincker P."/>
            <person name="Grigoriev I.V."/>
            <person name="Bonfante P."/>
            <person name="Martin F.M."/>
        </authorList>
    </citation>
    <scope>NUCLEOTIDE SEQUENCE [LARGE SCALE GENOMIC DNA]</scope>
    <source>
        <strain evidence="8 9">RN42</strain>
    </source>
</reference>
<dbReference type="AlphaFoldDB" id="A0A3N4HF98"/>
<dbReference type="Pfam" id="PF01885">
    <property type="entry name" value="PTS_2-RNA"/>
    <property type="match status" value="1"/>
</dbReference>
<evidence type="ECO:0000256" key="1">
    <source>
        <dbReference type="ARBA" id="ARBA00003343"/>
    </source>
</evidence>
<keyword evidence="9" id="KW-1185">Reference proteome</keyword>
<feature type="region of interest" description="Disordered" evidence="7">
    <location>
        <begin position="1"/>
        <end position="20"/>
    </location>
</feature>
<sequence length="312" mass="34023">MASRGDKAGGRGRGGRPMSEEVLISKALSYTLRHGAQKEGVKIRPDGYVRVEDLLSRSKFQKLGMTWPKLLDIVNNNDKKRFALAHVSTLVPEGSPASTPVTPAESAPKPDPLSNPSDFLIRANQGHSLAVDSTLILTPLTLETPDLPVQVCHGTYYRHLPMILRTGGLKRMTRQHIHFFDSVSLLSDQKAVSGMRGNCEIVVWVDTKRSLEGGSGLKWWRSENGVILTEGAGEEGVVELKWWGKVTDRKTGEEVWSREAGLLRPEEELVARGAKGQGSGGERGERGGRGGRGGVGEEEGVDVGGRMGLRRW</sequence>
<dbReference type="Proteomes" id="UP000275078">
    <property type="component" value="Unassembled WGS sequence"/>
</dbReference>
<accession>A0A3N4HF98</accession>
<organism evidence="8 9">
    <name type="scientific">Ascobolus immersus RN42</name>
    <dbReference type="NCBI Taxonomy" id="1160509"/>
    <lineage>
        <taxon>Eukaryota</taxon>
        <taxon>Fungi</taxon>
        <taxon>Dikarya</taxon>
        <taxon>Ascomycota</taxon>
        <taxon>Pezizomycotina</taxon>
        <taxon>Pezizomycetes</taxon>
        <taxon>Pezizales</taxon>
        <taxon>Ascobolaceae</taxon>
        <taxon>Ascobolus</taxon>
    </lineage>
</organism>
<evidence type="ECO:0000256" key="4">
    <source>
        <dbReference type="ARBA" id="ARBA00022679"/>
    </source>
</evidence>
<evidence type="ECO:0000256" key="7">
    <source>
        <dbReference type="SAM" id="MobiDB-lite"/>
    </source>
</evidence>
<keyword evidence="4" id="KW-0808">Transferase</keyword>
<protein>
    <recommendedName>
        <fullName evidence="3">2'-phosphotransferase</fullName>
        <ecNumber evidence="3">2.7.1.160</ecNumber>
    </recommendedName>
</protein>
<dbReference type="Gene3D" id="3.20.170.30">
    <property type="match status" value="1"/>
</dbReference>
<gene>
    <name evidence="8" type="ORF">BJ508DRAFT_244572</name>
</gene>
<name>A0A3N4HF98_ASCIM</name>
<dbReference type="GO" id="GO:0006388">
    <property type="term" value="P:tRNA splicing, via endonucleolytic cleavage and ligation"/>
    <property type="evidence" value="ECO:0007669"/>
    <property type="project" value="TreeGrafter"/>
</dbReference>
<dbReference type="OrthoDB" id="419694at2759"/>
<dbReference type="PANTHER" id="PTHR12684:SF2">
    <property type="entry name" value="TRNA 2'-PHOSPHOTRANSFERASE 1"/>
    <property type="match status" value="1"/>
</dbReference>
<dbReference type="InterPro" id="IPR042080">
    <property type="entry name" value="RNA_2'-PTrans_N"/>
</dbReference>
<feature type="region of interest" description="Disordered" evidence="7">
    <location>
        <begin position="271"/>
        <end position="312"/>
    </location>
</feature>